<proteinExistence type="inferred from homology"/>
<name>A0A380JEN5_STRDO</name>
<dbReference type="RefSeq" id="WP_002998085.1">
    <property type="nucleotide sequence ID" value="NZ_UHFA01000002.1"/>
</dbReference>
<keyword evidence="4" id="KW-1185">Reference proteome</keyword>
<evidence type="ECO:0000256" key="2">
    <source>
        <dbReference type="RuleBase" id="RU362080"/>
    </source>
</evidence>
<dbReference type="EMBL" id="UHFA01000002">
    <property type="protein sequence ID" value="SUN36543.1"/>
    <property type="molecule type" value="Genomic_DNA"/>
</dbReference>
<comment type="function">
    <text evidence="2">Antitoxin component of a type II toxin-antitoxin (TA) system.</text>
</comment>
<dbReference type="Gene3D" id="3.40.1620.10">
    <property type="entry name" value="YefM-like domain"/>
    <property type="match status" value="1"/>
</dbReference>
<dbReference type="Pfam" id="PF02604">
    <property type="entry name" value="PhdYeFM_antitox"/>
    <property type="match status" value="1"/>
</dbReference>
<accession>A0A380JEN5</accession>
<reference evidence="3 4" key="1">
    <citation type="submission" date="2018-06" db="EMBL/GenBank/DDBJ databases">
        <authorList>
            <consortium name="Pathogen Informatics"/>
            <person name="Doyle S."/>
        </authorList>
    </citation>
    <scope>NUCLEOTIDE SEQUENCE [LARGE SCALE GENOMIC DNA]</scope>
    <source>
        <strain evidence="4">NCTC 11391</strain>
    </source>
</reference>
<dbReference type="InterPro" id="IPR006442">
    <property type="entry name" value="Antitoxin_Phd/YefM"/>
</dbReference>
<evidence type="ECO:0000256" key="1">
    <source>
        <dbReference type="ARBA" id="ARBA00009981"/>
    </source>
</evidence>
<sequence length="53" mass="6010">MVTMSATNLRKDLFNTLENTIKYNEPVNVTTKQGNAVILSEDDYNGLLETLYL</sequence>
<dbReference type="Proteomes" id="UP000254082">
    <property type="component" value="Unassembled WGS sequence"/>
</dbReference>
<comment type="similarity">
    <text evidence="1 2">Belongs to the phD/YefM antitoxin family.</text>
</comment>
<protein>
    <recommendedName>
        <fullName evidence="2">Antitoxin</fullName>
    </recommendedName>
</protein>
<evidence type="ECO:0000313" key="3">
    <source>
        <dbReference type="EMBL" id="SUN36543.1"/>
    </source>
</evidence>
<gene>
    <name evidence="3" type="primary">relJ</name>
    <name evidence="3" type="ORF">NCTC11391_01539</name>
</gene>
<organism evidence="3 4">
    <name type="scientific">Streptococcus downei MFe28</name>
    <dbReference type="NCBI Taxonomy" id="764290"/>
    <lineage>
        <taxon>Bacteria</taxon>
        <taxon>Bacillati</taxon>
        <taxon>Bacillota</taxon>
        <taxon>Bacilli</taxon>
        <taxon>Lactobacillales</taxon>
        <taxon>Streptococcaceae</taxon>
        <taxon>Streptococcus</taxon>
    </lineage>
</organism>
<dbReference type="SUPFAM" id="SSF143120">
    <property type="entry name" value="YefM-like"/>
    <property type="match status" value="1"/>
</dbReference>
<dbReference type="AlphaFoldDB" id="A0A380JEN5"/>
<dbReference type="InterPro" id="IPR036165">
    <property type="entry name" value="YefM-like_sf"/>
</dbReference>
<evidence type="ECO:0000313" key="4">
    <source>
        <dbReference type="Proteomes" id="UP000254082"/>
    </source>
</evidence>